<feature type="region of interest" description="Disordered" evidence="1">
    <location>
        <begin position="180"/>
        <end position="233"/>
    </location>
</feature>
<dbReference type="WBParaSite" id="scf7180000422065.g8211">
    <property type="protein sequence ID" value="scf7180000422065.g8211"/>
    <property type="gene ID" value="scf7180000422065.g8211"/>
</dbReference>
<evidence type="ECO:0000313" key="3">
    <source>
        <dbReference type="WBParaSite" id="scf7180000422065.g8211"/>
    </source>
</evidence>
<feature type="region of interest" description="Disordered" evidence="1">
    <location>
        <begin position="287"/>
        <end position="313"/>
    </location>
</feature>
<evidence type="ECO:0000313" key="2">
    <source>
        <dbReference type="Proteomes" id="UP000887560"/>
    </source>
</evidence>
<organism evidence="2 3">
    <name type="scientific">Meloidogyne floridensis</name>
    <dbReference type="NCBI Taxonomy" id="298350"/>
    <lineage>
        <taxon>Eukaryota</taxon>
        <taxon>Metazoa</taxon>
        <taxon>Ecdysozoa</taxon>
        <taxon>Nematoda</taxon>
        <taxon>Chromadorea</taxon>
        <taxon>Rhabditida</taxon>
        <taxon>Tylenchina</taxon>
        <taxon>Tylenchomorpha</taxon>
        <taxon>Tylenchoidea</taxon>
        <taxon>Meloidogynidae</taxon>
        <taxon>Meloidogyninae</taxon>
        <taxon>Meloidogyne</taxon>
    </lineage>
</organism>
<dbReference type="Gene3D" id="2.60.120.10">
    <property type="entry name" value="Jelly Rolls"/>
    <property type="match status" value="1"/>
</dbReference>
<dbReference type="InterPro" id="IPR039269">
    <property type="entry name" value="ANKFN1"/>
</dbReference>
<accession>A0A915NVP8</accession>
<feature type="compositionally biased region" description="Polar residues" evidence="1">
    <location>
        <begin position="214"/>
        <end position="224"/>
    </location>
</feature>
<dbReference type="InterPro" id="IPR014710">
    <property type="entry name" value="RmlC-like_jellyroll"/>
</dbReference>
<dbReference type="InterPro" id="IPR004313">
    <property type="entry name" value="ARD"/>
</dbReference>
<proteinExistence type="predicted"/>
<dbReference type="GO" id="GO:0010309">
    <property type="term" value="F:acireductone dioxygenase [iron(II)-requiring] activity"/>
    <property type="evidence" value="ECO:0007669"/>
    <property type="project" value="InterPro"/>
</dbReference>
<dbReference type="GO" id="GO:0000132">
    <property type="term" value="P:establishment of mitotic spindle orientation"/>
    <property type="evidence" value="ECO:0007669"/>
    <property type="project" value="TreeGrafter"/>
</dbReference>
<dbReference type="GO" id="GO:0005819">
    <property type="term" value="C:spindle"/>
    <property type="evidence" value="ECO:0007669"/>
    <property type="project" value="TreeGrafter"/>
</dbReference>
<dbReference type="GO" id="GO:0061172">
    <property type="term" value="P:regulation of establishment of bipolar cell polarity"/>
    <property type="evidence" value="ECO:0007669"/>
    <property type="project" value="TreeGrafter"/>
</dbReference>
<dbReference type="Pfam" id="PF03079">
    <property type="entry name" value="ARD"/>
    <property type="match status" value="1"/>
</dbReference>
<dbReference type="PANTHER" id="PTHR21437">
    <property type="entry name" value="WIDE AWAKE"/>
    <property type="match status" value="1"/>
</dbReference>
<feature type="compositionally biased region" description="Basic and acidic residues" evidence="1">
    <location>
        <begin position="296"/>
        <end position="312"/>
    </location>
</feature>
<dbReference type="CDD" id="cd02232">
    <property type="entry name" value="cupin_ARD"/>
    <property type="match status" value="1"/>
</dbReference>
<feature type="compositionally biased region" description="Basic and acidic residues" evidence="1">
    <location>
        <begin position="192"/>
        <end position="213"/>
    </location>
</feature>
<dbReference type="PANTHER" id="PTHR21437:SF1">
    <property type="entry name" value="WIDE AWAKE"/>
    <property type="match status" value="1"/>
</dbReference>
<dbReference type="Proteomes" id="UP000887560">
    <property type="component" value="Unplaced"/>
</dbReference>
<dbReference type="SUPFAM" id="SSF51182">
    <property type="entry name" value="RmlC-like cupins"/>
    <property type="match status" value="1"/>
</dbReference>
<dbReference type="AlphaFoldDB" id="A0A915NVP8"/>
<sequence length="715" mass="82239">MVKCWLLNDTIIDQREECHQNPPVYLTLDELANIGVEYFYVPTNNNNEIEEISIKRGYNYKDEIIVSRDKLLQNYENCDEIRYVIDGYGYFDVRNKDEKWIRILCEPGDLLILPAGIFHRFTLTKDKIFSEEKMTAKRGRHLIRAILFIVRLRRDVQSAHRRRTTRRRMGALAKTAAMLRQNSGGGGCSPNKMKDRPPLTRCESSRRPRHELLRQSQHRNSAPSTIYPAPISPSPQPLNNFDEEVEESNSEFESFLQMPSPYQQLQKEIYSSKAHKFAVNSIKEEKTNNFSEEENSEKLLEEKRERNDENESKITGWLDPKELTDLLEKVEIHKLGSDWQNLFPTTSNACNKRNKNGNINGSNTTAGLRQLFSAGAKLVKNVQRGLYLATLFYTENGRILCTVDDCLPVICVDENFTGNGLNPDEFHWLLKLSLCWNQLKQLQNALLSCNTASANCSIRIRLLEAASAMHNALGVKDIGRLHYVPLQPRPGTFILVTVRLLLSKDNDVMLAAQGLALRWMRLSKFLIRRQGCSVMESLKHEMLPILNFYESSLISLKPGLYLAYLKLQSSLNCVNVLIPENFTSILPFAKIRSNNFLTQQEWMLLQSLNFNNNGIIIKKEKSEQQQQIFTEEQINFQKQLATMPRPEEVCPIINNYSSNTPIRRINLNNGNNNWTNNLLNLKNENINNCSPIQQQFRGCLSMPVSVFQIGKEGEL</sequence>
<protein>
    <submittedName>
        <fullName evidence="3">Acireductone dioxygenase (Fe(2+)-requiring)</fullName>
    </submittedName>
</protein>
<dbReference type="InterPro" id="IPR011051">
    <property type="entry name" value="RmlC_Cupin_sf"/>
</dbReference>
<name>A0A915NVP8_9BILA</name>
<keyword evidence="2" id="KW-1185">Reference proteome</keyword>
<reference evidence="3" key="1">
    <citation type="submission" date="2022-11" db="UniProtKB">
        <authorList>
            <consortium name="WormBaseParasite"/>
        </authorList>
    </citation>
    <scope>IDENTIFICATION</scope>
</reference>
<evidence type="ECO:0000256" key="1">
    <source>
        <dbReference type="SAM" id="MobiDB-lite"/>
    </source>
</evidence>